<dbReference type="Pfam" id="PF06283">
    <property type="entry name" value="ThuA"/>
    <property type="match status" value="1"/>
</dbReference>
<name>A0A916ND38_9BACT</name>
<accession>A0A916ND38</accession>
<protein>
    <recommendedName>
        <fullName evidence="1">ThuA-like domain-containing protein</fullName>
    </recommendedName>
</protein>
<sequence>MFKISTSTKSNALSVGFVSLLLLLLFPPTVYASDSVKKKPHVVFLINEDTLNYEAHKTIPVFAKRLSETQNYRVTVLMGKGPNNAFQFPGLQMIEKADVVVLFSRRIALPPEQMQLFKNYLKNGGPLVAIRTGNHAFTTRGTIASGYVDWLGFVPEILGCGNYGYGPVELGTDVSVVPEASGHPILGDFKPAQYHSIGNIYKVTPLLDPQTKVLLTGKAGDEIQPVAWTRMAGKSPVFYTTLGYPADFEVEQFNHLLIRAIQWAIGQKS</sequence>
<comment type="caution">
    <text evidence="2">The sequence shown here is derived from an EMBL/GenBank/DDBJ whole genome shotgun (WGS) entry which is preliminary data.</text>
</comment>
<dbReference type="SUPFAM" id="SSF52317">
    <property type="entry name" value="Class I glutamine amidotransferase-like"/>
    <property type="match status" value="1"/>
</dbReference>
<dbReference type="Gene3D" id="3.40.50.880">
    <property type="match status" value="1"/>
</dbReference>
<dbReference type="RefSeq" id="WP_215240655.1">
    <property type="nucleotide sequence ID" value="NZ_CAJRAF010000002.1"/>
</dbReference>
<gene>
    <name evidence="2" type="ORF">DYBT9275_04263</name>
</gene>
<keyword evidence="3" id="KW-1185">Reference proteome</keyword>
<dbReference type="InterPro" id="IPR029010">
    <property type="entry name" value="ThuA-like"/>
</dbReference>
<organism evidence="2 3">
    <name type="scientific">Dyadobacter helix</name>
    <dbReference type="NCBI Taxonomy" id="2822344"/>
    <lineage>
        <taxon>Bacteria</taxon>
        <taxon>Pseudomonadati</taxon>
        <taxon>Bacteroidota</taxon>
        <taxon>Cytophagia</taxon>
        <taxon>Cytophagales</taxon>
        <taxon>Spirosomataceae</taxon>
        <taxon>Dyadobacter</taxon>
    </lineage>
</organism>
<evidence type="ECO:0000313" key="2">
    <source>
        <dbReference type="EMBL" id="CAG5008417.1"/>
    </source>
</evidence>
<feature type="domain" description="ThuA-like" evidence="1">
    <location>
        <begin position="53"/>
        <end position="264"/>
    </location>
</feature>
<reference evidence="2" key="1">
    <citation type="submission" date="2021-04" db="EMBL/GenBank/DDBJ databases">
        <authorList>
            <person name="Rodrigo-Torres L."/>
            <person name="Arahal R. D."/>
            <person name="Lucena T."/>
        </authorList>
    </citation>
    <scope>NUCLEOTIDE SEQUENCE</scope>
    <source>
        <strain evidence="2">CECT 9275</strain>
    </source>
</reference>
<dbReference type="AlphaFoldDB" id="A0A916ND38"/>
<dbReference type="Proteomes" id="UP000680038">
    <property type="component" value="Unassembled WGS sequence"/>
</dbReference>
<evidence type="ECO:0000259" key="1">
    <source>
        <dbReference type="Pfam" id="PF06283"/>
    </source>
</evidence>
<evidence type="ECO:0000313" key="3">
    <source>
        <dbReference type="Proteomes" id="UP000680038"/>
    </source>
</evidence>
<dbReference type="InterPro" id="IPR029062">
    <property type="entry name" value="Class_I_gatase-like"/>
</dbReference>
<proteinExistence type="predicted"/>
<dbReference type="PANTHER" id="PTHR40469:SF2">
    <property type="entry name" value="GALACTOSE-BINDING DOMAIN-LIKE SUPERFAMILY PROTEIN"/>
    <property type="match status" value="1"/>
</dbReference>
<dbReference type="PANTHER" id="PTHR40469">
    <property type="entry name" value="SECRETED GLYCOSYL HYDROLASE"/>
    <property type="match status" value="1"/>
</dbReference>
<dbReference type="EMBL" id="CAJRAF010000002">
    <property type="protein sequence ID" value="CAG5008417.1"/>
    <property type="molecule type" value="Genomic_DNA"/>
</dbReference>